<name>A0A930FZT8_9RHOO</name>
<evidence type="ECO:0000313" key="2">
    <source>
        <dbReference type="EMBL" id="MBF1165734.1"/>
    </source>
</evidence>
<comment type="caution">
    <text evidence="2">The sequence shown here is derived from an EMBL/GenBank/DDBJ whole genome shotgun (WGS) entry which is preliminary data.</text>
</comment>
<organism evidence="2 3">
    <name type="scientific">Dechloromonas agitata</name>
    <dbReference type="NCBI Taxonomy" id="73030"/>
    <lineage>
        <taxon>Bacteria</taxon>
        <taxon>Pseudomonadati</taxon>
        <taxon>Pseudomonadota</taxon>
        <taxon>Betaproteobacteria</taxon>
        <taxon>Rhodocyclales</taxon>
        <taxon>Azonexaceae</taxon>
        <taxon>Dechloromonas</taxon>
    </lineage>
</organism>
<feature type="domain" description="HDOD" evidence="1">
    <location>
        <begin position="23"/>
        <end position="216"/>
    </location>
</feature>
<protein>
    <submittedName>
        <fullName evidence="2">HDOD domain-containing protein</fullName>
    </submittedName>
</protein>
<dbReference type="EMBL" id="JABZMI010000265">
    <property type="protein sequence ID" value="MBF1165734.1"/>
    <property type="molecule type" value="Genomic_DNA"/>
</dbReference>
<sequence length="292" mass="31867">MLSANQKRWGVDQWAAYLSQRELPCMPRSRARLLELEDTQRDTLAARDLADIAAADPFLCLRLLRAAEAHRVQRLGHETTTPLAAVMQLGTDTFHTLLLNSPETDETQPGLVDCEARAHLASLLALRWAGARADVSPDEIAMAALLSEIGELLLWSFAPDLPRNALAALHAGHSPRSVQAQVDTCGFRFKDLSLKCALIWHLPPLLTQLIHGIDNSRANLSRLCVDTARHLLTEGAASPALPSDIAEARQLIPGASLDWLIEQLPDLDPTQRAEIASQAAERQACQTPSALS</sequence>
<evidence type="ECO:0000259" key="1">
    <source>
        <dbReference type="PROSITE" id="PS51833"/>
    </source>
</evidence>
<accession>A0A930FZT8</accession>
<dbReference type="PANTHER" id="PTHR33525">
    <property type="match status" value="1"/>
</dbReference>
<dbReference type="Proteomes" id="UP000718593">
    <property type="component" value="Unassembled WGS sequence"/>
</dbReference>
<dbReference type="SUPFAM" id="SSF109604">
    <property type="entry name" value="HD-domain/PDEase-like"/>
    <property type="match status" value="1"/>
</dbReference>
<reference evidence="2" key="1">
    <citation type="submission" date="2020-04" db="EMBL/GenBank/DDBJ databases">
        <title>Deep metagenomics examines the oral microbiome during advanced dental caries in children, revealing novel taxa and co-occurrences with host molecules.</title>
        <authorList>
            <person name="Baker J.L."/>
            <person name="Morton J.T."/>
            <person name="Dinis M."/>
            <person name="Alvarez R."/>
            <person name="Tran N.C."/>
            <person name="Knight R."/>
            <person name="Edlund A."/>
        </authorList>
    </citation>
    <scope>NUCLEOTIDE SEQUENCE</scope>
    <source>
        <strain evidence="2">JCVI_32_bin.24</strain>
    </source>
</reference>
<gene>
    <name evidence="2" type="ORF">HXL68_11945</name>
</gene>
<dbReference type="PROSITE" id="PS51833">
    <property type="entry name" value="HDOD"/>
    <property type="match status" value="1"/>
</dbReference>
<dbReference type="Pfam" id="PF08668">
    <property type="entry name" value="HDOD"/>
    <property type="match status" value="1"/>
</dbReference>
<dbReference type="PANTHER" id="PTHR33525:SF4">
    <property type="entry name" value="CYCLIC DI-GMP PHOSPHODIESTERASE CDGJ"/>
    <property type="match status" value="1"/>
</dbReference>
<dbReference type="Gene3D" id="1.10.3210.10">
    <property type="entry name" value="Hypothetical protein af1432"/>
    <property type="match status" value="1"/>
</dbReference>
<evidence type="ECO:0000313" key="3">
    <source>
        <dbReference type="Proteomes" id="UP000718593"/>
    </source>
</evidence>
<dbReference type="InterPro" id="IPR013976">
    <property type="entry name" value="HDOD"/>
</dbReference>
<dbReference type="InterPro" id="IPR052340">
    <property type="entry name" value="RNase_Y/CdgJ"/>
</dbReference>
<proteinExistence type="predicted"/>
<dbReference type="AlphaFoldDB" id="A0A930FZT8"/>